<dbReference type="Proteomes" id="UP000267798">
    <property type="component" value="Unassembled WGS sequence"/>
</dbReference>
<protein>
    <recommendedName>
        <fullName evidence="3">histidine kinase</fullName>
        <ecNumber evidence="3">2.7.13.3</ecNumber>
    </recommendedName>
</protein>
<dbReference type="PROSITE" id="PS50885">
    <property type="entry name" value="HAMP"/>
    <property type="match status" value="1"/>
</dbReference>
<dbReference type="InterPro" id="IPR003594">
    <property type="entry name" value="HATPase_dom"/>
</dbReference>
<dbReference type="GO" id="GO:0005524">
    <property type="term" value="F:ATP binding"/>
    <property type="evidence" value="ECO:0007669"/>
    <property type="project" value="UniProtKB-KW"/>
</dbReference>
<evidence type="ECO:0000256" key="2">
    <source>
        <dbReference type="ARBA" id="ARBA00004651"/>
    </source>
</evidence>
<sequence length="515" mass="57884">MCSGCARSWVRNMETSFKLSMASATGRQEYMVRVSIKLKFSLFLAGLLLLTVFVLSLLVLQGIERNQRAQVEGLLAQQADTANVYLFQSIMEQSNKVPQSFLETNGEAFGEQLKLISGQPVVLYDGNGAVIGRKPAASLSESIKQTLAYALENKTAYLVEGESMYYLTPLRVVGEQVGVIQFYYSLRDHQAFYDEIKRLFIYIGTGVFVLSFLLGYLFFNSFARSIVKLNDTVGRIREGQFAVPGMKRRDEIGELGAGIAAMSERLMVTMRDKDEEREKLALAVRKLSELDRQQKEFIGNVTHEFKTPLTSIKAYLDLLDMYPDDKELLATAKTHIAGETQRLYEMVEKVLQLSAMEKYDFEYNKERLEVRGIMESALNSLKGKMNKFGLTLETDLHEAYLEADKDYMNIVLANLLDNAIKYNKADGRIRVSNYVRGNEVVIEISDTGIGIPEEVAGKIFEAFYTVDKNRSREHGGAGLGLSLAKRYAETQGGSISIVKSDDSGTTFRMKFPLQT</sequence>
<evidence type="ECO:0000256" key="7">
    <source>
        <dbReference type="ARBA" id="ARBA00022692"/>
    </source>
</evidence>
<dbReference type="EC" id="2.7.13.3" evidence="3"/>
<dbReference type="SMART" id="SM00388">
    <property type="entry name" value="HisKA"/>
    <property type="match status" value="1"/>
</dbReference>
<evidence type="ECO:0000256" key="11">
    <source>
        <dbReference type="ARBA" id="ARBA00022989"/>
    </source>
</evidence>
<dbReference type="CDD" id="cd00075">
    <property type="entry name" value="HATPase"/>
    <property type="match status" value="1"/>
</dbReference>
<evidence type="ECO:0000256" key="10">
    <source>
        <dbReference type="ARBA" id="ARBA00022840"/>
    </source>
</evidence>
<dbReference type="FunFam" id="1.10.287.130:FF:000001">
    <property type="entry name" value="Two-component sensor histidine kinase"/>
    <property type="match status" value="1"/>
</dbReference>
<reference evidence="17 18" key="1">
    <citation type="submission" date="2018-09" db="EMBL/GenBank/DDBJ databases">
        <title>Paenibacillus aracenensis nov. sp. isolated from a cave in southern Spain.</title>
        <authorList>
            <person name="Jurado V."/>
            <person name="Gutierrez-Patricio S."/>
            <person name="Gonzalez-Pimentel J.L."/>
            <person name="Miller A.Z."/>
            <person name="Laiz L."/>
            <person name="Saiz-Jimenez C."/>
        </authorList>
    </citation>
    <scope>NUCLEOTIDE SEQUENCE [LARGE SCALE GENOMIC DNA]</scope>
    <source>
        <strain evidence="17 18">JCM 19203</strain>
    </source>
</reference>
<evidence type="ECO:0000259" key="15">
    <source>
        <dbReference type="PROSITE" id="PS50109"/>
    </source>
</evidence>
<keyword evidence="13 14" id="KW-0472">Membrane</keyword>
<keyword evidence="8" id="KW-0547">Nucleotide-binding</keyword>
<keyword evidence="12" id="KW-0902">Two-component regulatory system</keyword>
<comment type="catalytic activity">
    <reaction evidence="1">
        <text>ATP + protein L-histidine = ADP + protein N-phospho-L-histidine.</text>
        <dbReference type="EC" id="2.7.13.3"/>
    </reaction>
</comment>
<keyword evidence="6" id="KW-0808">Transferase</keyword>
<evidence type="ECO:0000313" key="18">
    <source>
        <dbReference type="Proteomes" id="UP000267798"/>
    </source>
</evidence>
<dbReference type="AlphaFoldDB" id="A0A3A6PI02"/>
<dbReference type="GO" id="GO:0005886">
    <property type="term" value="C:plasma membrane"/>
    <property type="evidence" value="ECO:0007669"/>
    <property type="project" value="UniProtKB-SubCell"/>
</dbReference>
<evidence type="ECO:0000256" key="3">
    <source>
        <dbReference type="ARBA" id="ARBA00012438"/>
    </source>
</evidence>
<dbReference type="InterPro" id="IPR036890">
    <property type="entry name" value="HATPase_C_sf"/>
</dbReference>
<evidence type="ECO:0000256" key="12">
    <source>
        <dbReference type="ARBA" id="ARBA00023012"/>
    </source>
</evidence>
<evidence type="ECO:0000256" key="4">
    <source>
        <dbReference type="ARBA" id="ARBA00022475"/>
    </source>
</evidence>
<evidence type="ECO:0000256" key="9">
    <source>
        <dbReference type="ARBA" id="ARBA00022777"/>
    </source>
</evidence>
<dbReference type="EMBL" id="QXQB01000002">
    <property type="protein sequence ID" value="RJX39920.1"/>
    <property type="molecule type" value="Genomic_DNA"/>
</dbReference>
<evidence type="ECO:0000313" key="17">
    <source>
        <dbReference type="EMBL" id="RJX39920.1"/>
    </source>
</evidence>
<keyword evidence="10" id="KW-0067">ATP-binding</keyword>
<keyword evidence="4" id="KW-1003">Cell membrane</keyword>
<evidence type="ECO:0000256" key="5">
    <source>
        <dbReference type="ARBA" id="ARBA00022553"/>
    </source>
</evidence>
<dbReference type="Gene3D" id="3.30.565.10">
    <property type="entry name" value="Histidine kinase-like ATPase, C-terminal domain"/>
    <property type="match status" value="1"/>
</dbReference>
<dbReference type="GO" id="GO:0000155">
    <property type="term" value="F:phosphorelay sensor kinase activity"/>
    <property type="evidence" value="ECO:0007669"/>
    <property type="project" value="InterPro"/>
</dbReference>
<dbReference type="Pfam" id="PF00512">
    <property type="entry name" value="HisKA"/>
    <property type="match status" value="1"/>
</dbReference>
<feature type="domain" description="HAMP" evidence="16">
    <location>
        <begin position="220"/>
        <end position="271"/>
    </location>
</feature>
<dbReference type="Pfam" id="PF02518">
    <property type="entry name" value="HATPase_c"/>
    <property type="match status" value="1"/>
</dbReference>
<evidence type="ECO:0000259" key="16">
    <source>
        <dbReference type="PROSITE" id="PS50885"/>
    </source>
</evidence>
<evidence type="ECO:0000256" key="13">
    <source>
        <dbReference type="ARBA" id="ARBA00023136"/>
    </source>
</evidence>
<accession>A0A3A6PI02</accession>
<dbReference type="PROSITE" id="PS50109">
    <property type="entry name" value="HIS_KIN"/>
    <property type="match status" value="1"/>
</dbReference>
<evidence type="ECO:0000256" key="6">
    <source>
        <dbReference type="ARBA" id="ARBA00022679"/>
    </source>
</evidence>
<dbReference type="InterPro" id="IPR004358">
    <property type="entry name" value="Sig_transdc_His_kin-like_C"/>
</dbReference>
<keyword evidence="11 14" id="KW-1133">Transmembrane helix</keyword>
<keyword evidence="9 17" id="KW-0418">Kinase</keyword>
<comment type="caution">
    <text evidence="17">The sequence shown here is derived from an EMBL/GenBank/DDBJ whole genome shotgun (WGS) entry which is preliminary data.</text>
</comment>
<dbReference type="SMART" id="SM00387">
    <property type="entry name" value="HATPase_c"/>
    <property type="match status" value="1"/>
</dbReference>
<keyword evidence="7 14" id="KW-0812">Transmembrane</keyword>
<dbReference type="InterPro" id="IPR003661">
    <property type="entry name" value="HisK_dim/P_dom"/>
</dbReference>
<evidence type="ECO:0000256" key="14">
    <source>
        <dbReference type="SAM" id="Phobius"/>
    </source>
</evidence>
<dbReference type="Pfam" id="PF00672">
    <property type="entry name" value="HAMP"/>
    <property type="match status" value="1"/>
</dbReference>
<evidence type="ECO:0000256" key="8">
    <source>
        <dbReference type="ARBA" id="ARBA00022741"/>
    </source>
</evidence>
<dbReference type="PANTHER" id="PTHR45528:SF1">
    <property type="entry name" value="SENSOR HISTIDINE KINASE CPXA"/>
    <property type="match status" value="1"/>
</dbReference>
<dbReference type="CDD" id="cd06225">
    <property type="entry name" value="HAMP"/>
    <property type="match status" value="1"/>
</dbReference>
<dbReference type="Gene3D" id="6.10.340.10">
    <property type="match status" value="1"/>
</dbReference>
<feature type="transmembrane region" description="Helical" evidence="14">
    <location>
        <begin position="199"/>
        <end position="219"/>
    </location>
</feature>
<dbReference type="PANTHER" id="PTHR45528">
    <property type="entry name" value="SENSOR HISTIDINE KINASE CPXA"/>
    <property type="match status" value="1"/>
</dbReference>
<keyword evidence="18" id="KW-1185">Reference proteome</keyword>
<dbReference type="InterPro" id="IPR003660">
    <property type="entry name" value="HAMP_dom"/>
</dbReference>
<dbReference type="FunFam" id="3.30.565.10:FF:000006">
    <property type="entry name" value="Sensor histidine kinase WalK"/>
    <property type="match status" value="1"/>
</dbReference>
<dbReference type="InterPro" id="IPR036097">
    <property type="entry name" value="HisK_dim/P_sf"/>
</dbReference>
<evidence type="ECO:0000256" key="1">
    <source>
        <dbReference type="ARBA" id="ARBA00000085"/>
    </source>
</evidence>
<dbReference type="SUPFAM" id="SSF47384">
    <property type="entry name" value="Homodimeric domain of signal transducing histidine kinase"/>
    <property type="match status" value="1"/>
</dbReference>
<comment type="subcellular location">
    <subcellularLocation>
        <location evidence="2">Cell membrane</location>
        <topology evidence="2">Multi-pass membrane protein</topology>
    </subcellularLocation>
</comment>
<dbReference type="InterPro" id="IPR050398">
    <property type="entry name" value="HssS/ArlS-like"/>
</dbReference>
<dbReference type="SUPFAM" id="SSF55874">
    <property type="entry name" value="ATPase domain of HSP90 chaperone/DNA topoisomerase II/histidine kinase"/>
    <property type="match status" value="1"/>
</dbReference>
<feature type="domain" description="Histidine kinase" evidence="15">
    <location>
        <begin position="300"/>
        <end position="515"/>
    </location>
</feature>
<dbReference type="OrthoDB" id="9786919at2"/>
<feature type="transmembrane region" description="Helical" evidence="14">
    <location>
        <begin position="40"/>
        <end position="60"/>
    </location>
</feature>
<dbReference type="InterPro" id="IPR005467">
    <property type="entry name" value="His_kinase_dom"/>
</dbReference>
<dbReference type="Gene3D" id="1.10.287.130">
    <property type="match status" value="1"/>
</dbReference>
<dbReference type="CDD" id="cd00082">
    <property type="entry name" value="HisKA"/>
    <property type="match status" value="1"/>
</dbReference>
<organism evidence="17 18">
    <name type="scientific">Paenibacillus pinisoli</name>
    <dbReference type="NCBI Taxonomy" id="1276110"/>
    <lineage>
        <taxon>Bacteria</taxon>
        <taxon>Bacillati</taxon>
        <taxon>Bacillota</taxon>
        <taxon>Bacilli</taxon>
        <taxon>Bacillales</taxon>
        <taxon>Paenibacillaceae</taxon>
        <taxon>Paenibacillus</taxon>
    </lineage>
</organism>
<proteinExistence type="predicted"/>
<gene>
    <name evidence="17" type="ORF">D3P09_11055</name>
</gene>
<name>A0A3A6PI02_9BACL</name>
<keyword evidence="5" id="KW-0597">Phosphoprotein</keyword>
<dbReference type="PRINTS" id="PR00344">
    <property type="entry name" value="BCTRLSENSOR"/>
</dbReference>